<evidence type="ECO:0000313" key="2">
    <source>
        <dbReference type="Proteomes" id="UP000277204"/>
    </source>
</evidence>
<dbReference type="EMBL" id="UZAI01005799">
    <property type="protein sequence ID" value="VDO92083.1"/>
    <property type="molecule type" value="Genomic_DNA"/>
</dbReference>
<dbReference type="Proteomes" id="UP000277204">
    <property type="component" value="Unassembled WGS sequence"/>
</dbReference>
<gene>
    <name evidence="1" type="ORF">SMRZ_LOCUS10842</name>
</gene>
<organism evidence="1 2">
    <name type="scientific">Schistosoma margrebowiei</name>
    <dbReference type="NCBI Taxonomy" id="48269"/>
    <lineage>
        <taxon>Eukaryota</taxon>
        <taxon>Metazoa</taxon>
        <taxon>Spiralia</taxon>
        <taxon>Lophotrochozoa</taxon>
        <taxon>Platyhelminthes</taxon>
        <taxon>Trematoda</taxon>
        <taxon>Digenea</taxon>
        <taxon>Strigeidida</taxon>
        <taxon>Schistosomatoidea</taxon>
        <taxon>Schistosomatidae</taxon>
        <taxon>Schistosoma</taxon>
    </lineage>
</organism>
<sequence>MKMSTSEGKRGIRWRSRMQMDDLDFSDDLTQIYFSIAHATTKAAVGLNIHKGKSKIFRYNTACTNRITIDEEALEDVKTLTNSLTVEF</sequence>
<protein>
    <submittedName>
        <fullName evidence="1">Uncharacterized protein</fullName>
    </submittedName>
</protein>
<proteinExistence type="predicted"/>
<accession>A0A183M467</accession>
<reference evidence="1 2" key="1">
    <citation type="submission" date="2018-11" db="EMBL/GenBank/DDBJ databases">
        <authorList>
            <consortium name="Pathogen Informatics"/>
        </authorList>
    </citation>
    <scope>NUCLEOTIDE SEQUENCE [LARGE SCALE GENOMIC DNA]</scope>
    <source>
        <strain evidence="1 2">Zambia</strain>
    </source>
</reference>
<evidence type="ECO:0000313" key="1">
    <source>
        <dbReference type="EMBL" id="VDO92083.1"/>
    </source>
</evidence>
<dbReference type="AlphaFoldDB" id="A0A183M467"/>
<keyword evidence="2" id="KW-1185">Reference proteome</keyword>
<name>A0A183M467_9TREM</name>